<dbReference type="GO" id="GO:0008757">
    <property type="term" value="F:S-adenosylmethionine-dependent methyltransferase activity"/>
    <property type="evidence" value="ECO:0007669"/>
    <property type="project" value="InterPro"/>
</dbReference>
<keyword evidence="3" id="KW-1185">Reference proteome</keyword>
<reference evidence="3" key="1">
    <citation type="submission" date="2016-10" db="EMBL/GenBank/DDBJ databases">
        <authorList>
            <person name="Varghese N."/>
            <person name="Submissions S."/>
        </authorList>
    </citation>
    <scope>NUCLEOTIDE SEQUENCE [LARGE SCALE GENOMIC DNA]</scope>
    <source>
        <strain evidence="3">DSM 45789</strain>
    </source>
</reference>
<evidence type="ECO:0000313" key="2">
    <source>
        <dbReference type="EMBL" id="SFS97062.1"/>
    </source>
</evidence>
<evidence type="ECO:0000313" key="3">
    <source>
        <dbReference type="Proteomes" id="UP000198660"/>
    </source>
</evidence>
<dbReference type="GO" id="GO:0032259">
    <property type="term" value="P:methylation"/>
    <property type="evidence" value="ECO:0007669"/>
    <property type="project" value="UniProtKB-KW"/>
</dbReference>
<dbReference type="OrthoDB" id="9791837at2"/>
<name>A0A1I6U6K6_9BACL</name>
<feature type="domain" description="Methyltransferase type 11" evidence="1">
    <location>
        <begin position="39"/>
        <end position="133"/>
    </location>
</feature>
<keyword evidence="2" id="KW-0830">Ubiquinone</keyword>
<keyword evidence="2" id="KW-0808">Transferase</keyword>
<dbReference type="AlphaFoldDB" id="A0A1I6U6K6"/>
<gene>
    <name evidence="2" type="ORF">SAMN05444972_1145</name>
</gene>
<organism evidence="2 3">
    <name type="scientific">Marininema halotolerans</name>
    <dbReference type="NCBI Taxonomy" id="1155944"/>
    <lineage>
        <taxon>Bacteria</taxon>
        <taxon>Bacillati</taxon>
        <taxon>Bacillota</taxon>
        <taxon>Bacilli</taxon>
        <taxon>Bacillales</taxon>
        <taxon>Thermoactinomycetaceae</taxon>
        <taxon>Marininema</taxon>
    </lineage>
</organism>
<dbReference type="SUPFAM" id="SSF53335">
    <property type="entry name" value="S-adenosyl-L-methionine-dependent methyltransferases"/>
    <property type="match status" value="1"/>
</dbReference>
<dbReference type="Gene3D" id="3.40.50.150">
    <property type="entry name" value="Vaccinia Virus protein VP39"/>
    <property type="match status" value="1"/>
</dbReference>
<sequence length="263" mass="29972">MPINFYSEENRTSYVTRAADSQWCHWFKQHWDPMGKVVVDLGCGGGIYSRAFLQMGARQVIGIDDSPIMLKAAHSTTLSDRVDWMCCDAAHTHLPDQRADLLFIRAVIHHLRELAPLLTEGLRILKPGASIIIQDRTPEDCFLPPSTSHLRGFIMASQPELQSIEAKRRYQQNTVTESLKDVGFDSIQSETLWETRCTYATLDDLAQNILQRTGRSILHDLTNHQLASLSQQIQRELIRQGYVTNIVDQDRWTIWSGIKPSLN</sequence>
<dbReference type="Proteomes" id="UP000198660">
    <property type="component" value="Unassembled WGS sequence"/>
</dbReference>
<dbReference type="Pfam" id="PF08241">
    <property type="entry name" value="Methyltransf_11"/>
    <property type="match status" value="1"/>
</dbReference>
<evidence type="ECO:0000259" key="1">
    <source>
        <dbReference type="Pfam" id="PF08241"/>
    </source>
</evidence>
<accession>A0A1I6U6K6</accession>
<proteinExistence type="predicted"/>
<keyword evidence="2" id="KW-0489">Methyltransferase</keyword>
<dbReference type="InterPro" id="IPR013216">
    <property type="entry name" value="Methyltransf_11"/>
</dbReference>
<dbReference type="EMBL" id="FPAA01000014">
    <property type="protein sequence ID" value="SFS97062.1"/>
    <property type="molecule type" value="Genomic_DNA"/>
</dbReference>
<dbReference type="PANTHER" id="PTHR43861">
    <property type="entry name" value="TRANS-ACONITATE 2-METHYLTRANSFERASE-RELATED"/>
    <property type="match status" value="1"/>
</dbReference>
<protein>
    <submittedName>
        <fullName evidence="2">Ubiquinone/menaquinone biosynthesis C-methylase UbiE</fullName>
    </submittedName>
</protein>
<dbReference type="RefSeq" id="WP_091838973.1">
    <property type="nucleotide sequence ID" value="NZ_FPAA01000014.1"/>
</dbReference>
<dbReference type="CDD" id="cd02440">
    <property type="entry name" value="AdoMet_MTases"/>
    <property type="match status" value="1"/>
</dbReference>
<dbReference type="InterPro" id="IPR029063">
    <property type="entry name" value="SAM-dependent_MTases_sf"/>
</dbReference>